<gene>
    <name evidence="1" type="ORF">GWO12_00910</name>
</gene>
<organism evidence="1 2">
    <name type="scientific">Candidatus Kutchimonas denitrificans</name>
    <dbReference type="NCBI Taxonomy" id="3056748"/>
    <lineage>
        <taxon>Bacteria</taxon>
        <taxon>Pseudomonadati</taxon>
        <taxon>Gemmatimonadota</taxon>
        <taxon>Gemmatimonadia</taxon>
        <taxon>Candidatus Palauibacterales</taxon>
        <taxon>Candidatus Palauibacteraceae</taxon>
        <taxon>Candidatus Kutchimonas</taxon>
    </lineage>
</organism>
<dbReference type="Proteomes" id="UP000702544">
    <property type="component" value="Unassembled WGS sequence"/>
</dbReference>
<dbReference type="EMBL" id="JAACAK010000009">
    <property type="protein sequence ID" value="NIR73664.1"/>
    <property type="molecule type" value="Genomic_DNA"/>
</dbReference>
<proteinExistence type="predicted"/>
<dbReference type="AlphaFoldDB" id="A0AAE5CC15"/>
<reference evidence="1 2" key="1">
    <citation type="submission" date="2020-01" db="EMBL/GenBank/DDBJ databases">
        <title>Genomes assembled from Gulf of Kutch pelagic sediment metagenomes.</title>
        <authorList>
            <person name="Chandrashekar M."/>
            <person name="Mahajan M.S."/>
            <person name="Dave K.J."/>
            <person name="Vatsa P."/>
            <person name="Nathani N.M."/>
        </authorList>
    </citation>
    <scope>NUCLEOTIDE SEQUENCE [LARGE SCALE GENOMIC DNA]</scope>
    <source>
        <strain evidence="1">KS3-K002</strain>
    </source>
</reference>
<protein>
    <submittedName>
        <fullName evidence="1">Uncharacterized protein</fullName>
    </submittedName>
</protein>
<comment type="caution">
    <text evidence="1">The sequence shown here is derived from an EMBL/GenBank/DDBJ whole genome shotgun (WGS) entry which is preliminary data.</text>
</comment>
<accession>A0AAE5CC15</accession>
<evidence type="ECO:0000313" key="1">
    <source>
        <dbReference type="EMBL" id="NIR73664.1"/>
    </source>
</evidence>
<evidence type="ECO:0000313" key="2">
    <source>
        <dbReference type="Proteomes" id="UP000702544"/>
    </source>
</evidence>
<sequence>MFRVIPGADDPWPERERIISWSPYDWRIIAGSKGELIASLGVITGSAFAIRGYESLEEVLRDAKLRSCDRQHAHYISCVTRLEGEHYIATGRVVVRMRDPEFLSRFLELRPSYVRLVTMLLDTYTRSDSVPVSYQTP</sequence>
<name>A0AAE5CC15_9BACT</name>